<evidence type="ECO:0000313" key="2">
    <source>
        <dbReference type="Proteomes" id="UP000680670"/>
    </source>
</evidence>
<protein>
    <submittedName>
        <fullName evidence="1">Uncharacterized protein</fullName>
    </submittedName>
</protein>
<dbReference type="EMBL" id="BORJ01000003">
    <property type="protein sequence ID" value="GIN95597.1"/>
    <property type="molecule type" value="Genomic_DNA"/>
</dbReference>
<dbReference type="Proteomes" id="UP000680670">
    <property type="component" value="Unassembled WGS sequence"/>
</dbReference>
<evidence type="ECO:0000313" key="1">
    <source>
        <dbReference type="EMBL" id="GIN95597.1"/>
    </source>
</evidence>
<keyword evidence="2" id="KW-1185">Reference proteome</keyword>
<name>A0ABQ4KU76_SIMTE</name>
<comment type="caution">
    <text evidence="1">The sequence shown here is derived from an EMBL/GenBank/DDBJ whole genome shotgun (WGS) entry which is preliminary data.</text>
</comment>
<accession>A0ABQ4KU76</accession>
<proteinExistence type="predicted"/>
<organism evidence="1 2">
    <name type="scientific">Siminovitchia terrae</name>
    <name type="common">Bacillus terrae</name>
    <dbReference type="NCBI Taxonomy" id="1914933"/>
    <lineage>
        <taxon>Bacteria</taxon>
        <taxon>Bacillati</taxon>
        <taxon>Bacillota</taxon>
        <taxon>Bacilli</taxon>
        <taxon>Bacillales</taxon>
        <taxon>Bacillaceae</taxon>
        <taxon>Siminovitchia</taxon>
    </lineage>
</organism>
<gene>
    <name evidence="1" type="ORF">J6TS1_14670</name>
</gene>
<reference evidence="1 2" key="1">
    <citation type="submission" date="2021-03" db="EMBL/GenBank/DDBJ databases">
        <title>Antimicrobial resistance genes in bacteria isolated from Japanese honey, and their potential for conferring macrolide and lincosamide resistance in the American foulbrood pathogen Paenibacillus larvae.</title>
        <authorList>
            <person name="Okamoto M."/>
            <person name="Kumagai M."/>
            <person name="Kanamori H."/>
            <person name="Takamatsu D."/>
        </authorList>
    </citation>
    <scope>NUCLEOTIDE SEQUENCE [LARGE SCALE GENOMIC DNA]</scope>
    <source>
        <strain evidence="1 2">J6TS1</strain>
    </source>
</reference>
<sequence length="68" mass="8037">MLKILKEGKLLLGFFWSIYNTIIKEFGQNIYWLNILINPEKPHNLFLLPAIQMFDQIQSSAVEKCYDC</sequence>